<dbReference type="NCBIfam" id="TIGR03559">
    <property type="entry name" value="F420_Rv3520c"/>
    <property type="match status" value="1"/>
</dbReference>
<dbReference type="Proteomes" id="UP000184295">
    <property type="component" value="Unassembled WGS sequence"/>
</dbReference>
<evidence type="ECO:0000313" key="3">
    <source>
        <dbReference type="EMBL" id="SHE27231.1"/>
    </source>
</evidence>
<dbReference type="STRING" id="1121881.SAMN02745225_00041"/>
<dbReference type="InterPro" id="IPR050564">
    <property type="entry name" value="F420-G6PD/mer"/>
</dbReference>
<proteinExistence type="predicted"/>
<dbReference type="EMBL" id="FQUL01000001">
    <property type="protein sequence ID" value="SHE27231.1"/>
    <property type="molecule type" value="Genomic_DNA"/>
</dbReference>
<dbReference type="InterPro" id="IPR036661">
    <property type="entry name" value="Luciferase-like_sf"/>
</dbReference>
<dbReference type="AlphaFoldDB" id="A0A1M4S4V6"/>
<dbReference type="GO" id="GO:0016705">
    <property type="term" value="F:oxidoreductase activity, acting on paired donors, with incorporation or reduction of molecular oxygen"/>
    <property type="evidence" value="ECO:0007669"/>
    <property type="project" value="InterPro"/>
</dbReference>
<keyword evidence="4" id="KW-1185">Reference proteome</keyword>
<feature type="domain" description="Luciferase-like" evidence="2">
    <location>
        <begin position="8"/>
        <end position="319"/>
    </location>
</feature>
<name>A0A1M4S4V6_9ACTN</name>
<gene>
    <name evidence="3" type="ORF">SAMN02745225_00041</name>
</gene>
<protein>
    <submittedName>
        <fullName evidence="3">Probable F420-dependent oxidoreductase, Rv3520c family</fullName>
    </submittedName>
</protein>
<sequence>MAQISMQLNYAGNKSDVIKDVLEYEARGLDVVWIPEAYSFDAPSAMGFLAAVTKTIKIGSGILPIYSRTPALIAMTAAAVDELSGGRMILGLGSSGPQVIEGWHGVPYDKPLARTREVVEICRSVWRREPLVHHGLYEIPLPPEKGTGLGKPLKLINHPLRSTIPIYIAAIGPKNVEMAAEIAEGWLPIFFVPEYKDRVWKQAIDKGLSRRSDELGAFDIVAGGLLAIGDDVEHLLDLARPQVALYVGGMGAKGKNFYNDLAKRYGFEREAEEIQELYLAGKKDEAAKAVPSELLRLSNFVGPRGYIEERVAAFKEAGVGTFSVTPVGKDKYESFSIFRELTL</sequence>
<dbReference type="Gene3D" id="3.20.20.30">
    <property type="entry name" value="Luciferase-like domain"/>
    <property type="match status" value="1"/>
</dbReference>
<reference evidence="4" key="1">
    <citation type="submission" date="2016-11" db="EMBL/GenBank/DDBJ databases">
        <authorList>
            <person name="Varghese N."/>
            <person name="Submissions S."/>
        </authorList>
    </citation>
    <scope>NUCLEOTIDE SEQUENCE [LARGE SCALE GENOMIC DNA]</scope>
    <source>
        <strain evidence="4">DSM 19514</strain>
    </source>
</reference>
<dbReference type="SUPFAM" id="SSF51679">
    <property type="entry name" value="Bacterial luciferase-like"/>
    <property type="match status" value="1"/>
</dbReference>
<dbReference type="CDD" id="cd01097">
    <property type="entry name" value="Tetrahydromethanopterin_reductase"/>
    <property type="match status" value="1"/>
</dbReference>
<dbReference type="Pfam" id="PF00296">
    <property type="entry name" value="Bac_luciferase"/>
    <property type="match status" value="1"/>
</dbReference>
<keyword evidence="1" id="KW-0560">Oxidoreductase</keyword>
<dbReference type="InterPro" id="IPR019951">
    <property type="entry name" value="F420_OxRdatse_Rv3520c_pred"/>
</dbReference>
<dbReference type="PANTHER" id="PTHR43244">
    <property type="match status" value="1"/>
</dbReference>
<accession>A0A1M4S4V6</accession>
<dbReference type="InterPro" id="IPR011251">
    <property type="entry name" value="Luciferase-like_dom"/>
</dbReference>
<evidence type="ECO:0000313" key="4">
    <source>
        <dbReference type="Proteomes" id="UP000184295"/>
    </source>
</evidence>
<dbReference type="PANTHER" id="PTHR43244:SF1">
    <property type="entry name" value="5,10-METHYLENETETRAHYDROMETHANOPTERIN REDUCTASE"/>
    <property type="match status" value="1"/>
</dbReference>
<evidence type="ECO:0000256" key="1">
    <source>
        <dbReference type="ARBA" id="ARBA00023002"/>
    </source>
</evidence>
<organism evidence="3 4">
    <name type="scientific">Ferrithrix thermotolerans DSM 19514</name>
    <dbReference type="NCBI Taxonomy" id="1121881"/>
    <lineage>
        <taxon>Bacteria</taxon>
        <taxon>Bacillati</taxon>
        <taxon>Actinomycetota</taxon>
        <taxon>Acidimicrobiia</taxon>
        <taxon>Acidimicrobiales</taxon>
        <taxon>Acidimicrobiaceae</taxon>
        <taxon>Ferrithrix</taxon>
    </lineage>
</organism>
<evidence type="ECO:0000259" key="2">
    <source>
        <dbReference type="Pfam" id="PF00296"/>
    </source>
</evidence>